<dbReference type="PANTHER" id="PTHR34978">
    <property type="entry name" value="POSSIBLE SENSOR-TRANSDUCER PROTEIN BLAR"/>
    <property type="match status" value="1"/>
</dbReference>
<feature type="transmembrane region" description="Helical" evidence="2">
    <location>
        <begin position="20"/>
        <end position="37"/>
    </location>
</feature>
<dbReference type="InterPro" id="IPR008756">
    <property type="entry name" value="Peptidase_M56"/>
</dbReference>
<dbReference type="EMBL" id="FNGY01000013">
    <property type="protein sequence ID" value="SDO32328.1"/>
    <property type="molecule type" value="Genomic_DNA"/>
</dbReference>
<dbReference type="CDD" id="cd07341">
    <property type="entry name" value="M56_BlaR1_MecR1_like"/>
    <property type="match status" value="1"/>
</dbReference>
<keyword evidence="1" id="KW-0175">Coiled coil</keyword>
<dbReference type="Pfam" id="PF05569">
    <property type="entry name" value="Peptidase_M56"/>
    <property type="match status" value="1"/>
</dbReference>
<dbReference type="PANTHER" id="PTHR34978:SF3">
    <property type="entry name" value="SLR0241 PROTEIN"/>
    <property type="match status" value="1"/>
</dbReference>
<sequence>MEAIVNNLIKATGWSIFHSLWQGAIIYAILFLTVIALPKLRSQLKHNLAYGAMCLIFVSFCITFFSIFKLPVDNGSIAGAELHISAVYYEYLSSLPQEISSKTETLFPYIVSVYGIGIVFQLFILIAGYRKMNQLKNATQLAVPAEWTAVFEAMVSKLNLKQQIGFYLSEKVNIPLVIGYFKPVVLFPIALATQLDLKQVEAILIHELSHIRRNDYLLNLIKTGIETILFFNPFIWLSGRFINIEREHACDDLVVELTGTPVTYAHALLKLEILKDKSAPALSMAATGKNQHLYHRIKRITDMKTNYMNAKQQIFAITLTIATVISLAWVKPSKAEKATVHTAPLTEDMEIAGVGLKFKVQDLKALKLIHNTSYQPSDTTKKKRKFKIITVDANGTKHEYNSIKEVPDSLRSEVFDKTFVSFPKSGEFNVFVDSITSASLAFLKSPEWKKNMENIHKQGEVISKHFNSPEWKKNIAEIQKNGEKMSKHFNSPEWKKQQESIQKKAEEMSKYYDSPEWKKQEEGIKKSAEEMTRHFDSPEWKKNMAEIQKGAAETGKYFSSPEWKKQLAEIQKGAEATGKYFNSPEWKKQVDEMHKNGAEGGIVYDLSELKKMAHENKEVRNSAEYKALKQKFDKEVEALKKKKEAEAAAKTNN</sequence>
<gene>
    <name evidence="4" type="ORF">SAMN05421820_113197</name>
</gene>
<evidence type="ECO:0000256" key="2">
    <source>
        <dbReference type="SAM" id="Phobius"/>
    </source>
</evidence>
<evidence type="ECO:0000313" key="4">
    <source>
        <dbReference type="EMBL" id="SDO32328.1"/>
    </source>
</evidence>
<dbReference type="OrthoDB" id="15218at2"/>
<name>A0A1H0ILQ9_9SPHI</name>
<evidence type="ECO:0000256" key="1">
    <source>
        <dbReference type="SAM" id="Coils"/>
    </source>
</evidence>
<protein>
    <submittedName>
        <fullName evidence="4">Signal transducer regulating beta-lactamase production, contains metallopeptidase domain</fullName>
    </submittedName>
</protein>
<feature type="transmembrane region" description="Helical" evidence="2">
    <location>
        <begin position="313"/>
        <end position="330"/>
    </location>
</feature>
<evidence type="ECO:0000259" key="3">
    <source>
        <dbReference type="Pfam" id="PF05569"/>
    </source>
</evidence>
<feature type="transmembrane region" description="Helical" evidence="2">
    <location>
        <begin position="49"/>
        <end position="68"/>
    </location>
</feature>
<dbReference type="AlphaFoldDB" id="A0A1H0ILQ9"/>
<dbReference type="STRING" id="430522.BFS30_14545"/>
<reference evidence="5" key="1">
    <citation type="submission" date="2016-10" db="EMBL/GenBank/DDBJ databases">
        <authorList>
            <person name="Varghese N."/>
            <person name="Submissions S."/>
        </authorList>
    </citation>
    <scope>NUCLEOTIDE SEQUENCE [LARGE SCALE GENOMIC DNA]</scope>
    <source>
        <strain evidence="5">DSM 19110</strain>
    </source>
</reference>
<accession>A0A1H0ILQ9</accession>
<dbReference type="InterPro" id="IPR052173">
    <property type="entry name" value="Beta-lactam_resp_regulator"/>
</dbReference>
<keyword evidence="5" id="KW-1185">Reference proteome</keyword>
<proteinExistence type="predicted"/>
<keyword evidence="2" id="KW-0812">Transmembrane</keyword>
<feature type="coiled-coil region" evidence="1">
    <location>
        <begin position="622"/>
        <end position="649"/>
    </location>
</feature>
<dbReference type="Gene3D" id="3.30.2010.10">
    <property type="entry name" value="Metalloproteases ('zincins'), catalytic domain"/>
    <property type="match status" value="1"/>
</dbReference>
<evidence type="ECO:0000313" key="5">
    <source>
        <dbReference type="Proteomes" id="UP000183200"/>
    </source>
</evidence>
<keyword evidence="2" id="KW-1133">Transmembrane helix</keyword>
<feature type="domain" description="Peptidase M56" evidence="3">
    <location>
        <begin position="25"/>
        <end position="299"/>
    </location>
</feature>
<feature type="transmembrane region" description="Helical" evidence="2">
    <location>
        <begin position="106"/>
        <end position="127"/>
    </location>
</feature>
<dbReference type="RefSeq" id="WP_074612385.1">
    <property type="nucleotide sequence ID" value="NZ_FNGY01000013.1"/>
</dbReference>
<keyword evidence="2" id="KW-0472">Membrane</keyword>
<dbReference type="Proteomes" id="UP000183200">
    <property type="component" value="Unassembled WGS sequence"/>
</dbReference>
<organism evidence="4 5">
    <name type="scientific">Pedobacter steynii</name>
    <dbReference type="NCBI Taxonomy" id="430522"/>
    <lineage>
        <taxon>Bacteria</taxon>
        <taxon>Pseudomonadati</taxon>
        <taxon>Bacteroidota</taxon>
        <taxon>Sphingobacteriia</taxon>
        <taxon>Sphingobacteriales</taxon>
        <taxon>Sphingobacteriaceae</taxon>
        <taxon>Pedobacter</taxon>
    </lineage>
</organism>